<dbReference type="EMBL" id="MN740925">
    <property type="protein sequence ID" value="QHU18171.1"/>
    <property type="molecule type" value="Genomic_DNA"/>
</dbReference>
<accession>A0A6C0KLX4</accession>
<feature type="transmembrane region" description="Helical" evidence="1">
    <location>
        <begin position="6"/>
        <end position="22"/>
    </location>
</feature>
<organism evidence="2">
    <name type="scientific">viral metagenome</name>
    <dbReference type="NCBI Taxonomy" id="1070528"/>
    <lineage>
        <taxon>unclassified sequences</taxon>
        <taxon>metagenomes</taxon>
        <taxon>organismal metagenomes</taxon>
    </lineage>
</organism>
<reference evidence="2" key="1">
    <citation type="journal article" date="2020" name="Nature">
        <title>Giant virus diversity and host interactions through global metagenomics.</title>
        <authorList>
            <person name="Schulz F."/>
            <person name="Roux S."/>
            <person name="Paez-Espino D."/>
            <person name="Jungbluth S."/>
            <person name="Walsh D.A."/>
            <person name="Denef V.J."/>
            <person name="McMahon K.D."/>
            <person name="Konstantinidis K.T."/>
            <person name="Eloe-Fadrosh E.A."/>
            <person name="Kyrpides N.C."/>
            <person name="Woyke T."/>
        </authorList>
    </citation>
    <scope>NUCLEOTIDE SEQUENCE</scope>
    <source>
        <strain evidence="2">GVMAG-S-3300013006-138</strain>
    </source>
</reference>
<proteinExistence type="predicted"/>
<evidence type="ECO:0000313" key="2">
    <source>
        <dbReference type="EMBL" id="QHU18171.1"/>
    </source>
</evidence>
<dbReference type="AlphaFoldDB" id="A0A6C0KLX4"/>
<keyword evidence="1" id="KW-0472">Membrane</keyword>
<evidence type="ECO:0000256" key="1">
    <source>
        <dbReference type="SAM" id="Phobius"/>
    </source>
</evidence>
<keyword evidence="1" id="KW-0812">Transmembrane</keyword>
<sequence length="50" mass="5744">MSDMALAFFLILAIVVGVLTLFRRNWRQPYYTGFTNPNHSANSMRNAIHS</sequence>
<keyword evidence="1" id="KW-1133">Transmembrane helix</keyword>
<name>A0A6C0KLX4_9ZZZZ</name>
<protein>
    <submittedName>
        <fullName evidence="2">Uncharacterized protein</fullName>
    </submittedName>
</protein>